<dbReference type="SUPFAM" id="SSF54001">
    <property type="entry name" value="Cysteine proteinases"/>
    <property type="match status" value="1"/>
</dbReference>
<dbReference type="EMBL" id="JAEEGA010000014">
    <property type="protein sequence ID" value="MBP1043061.1"/>
    <property type="molecule type" value="Genomic_DNA"/>
</dbReference>
<dbReference type="Proteomes" id="UP000674938">
    <property type="component" value="Unassembled WGS sequence"/>
</dbReference>
<protein>
    <submittedName>
        <fullName evidence="1">Uncharacterized protein</fullName>
    </submittedName>
</protein>
<proteinExistence type="predicted"/>
<organism evidence="1 2">
    <name type="scientific">Vagococcus allomyrinae</name>
    <dbReference type="NCBI Taxonomy" id="2794353"/>
    <lineage>
        <taxon>Bacteria</taxon>
        <taxon>Bacillati</taxon>
        <taxon>Bacillota</taxon>
        <taxon>Bacilli</taxon>
        <taxon>Lactobacillales</taxon>
        <taxon>Enterococcaceae</taxon>
        <taxon>Vagococcus</taxon>
    </lineage>
</organism>
<name>A0A940SXA4_9ENTE</name>
<accession>A0A940SXA4</accession>
<sequence>MYVYFIHTSTTSILSRSIGVYTKNKYNHVSIGFDQELMEVYSFGRKQIHNPLVGGFVREDMSSGLFTDAKCQVYRMAVTTEEYYQMKALLQEFEGRRQALKYNFLGLIFLSWGFEIERPNHYFCSEFAATILKNSTNIILPKKVTFMTPQDMTSLPEMELIYEGAISSYLELNALAKFGYPVTWEVPSVAY</sequence>
<evidence type="ECO:0000313" key="1">
    <source>
        <dbReference type="EMBL" id="MBP1043061.1"/>
    </source>
</evidence>
<gene>
    <name evidence="1" type="ORF">I6N95_18760</name>
</gene>
<dbReference type="AlphaFoldDB" id="A0A940SXA4"/>
<reference evidence="1" key="1">
    <citation type="submission" date="2020-12" db="EMBL/GenBank/DDBJ databases">
        <title>Vagococcus allomyrinae sp. nov. and Enterococcus lavae sp. nov., isolated from the larvae of Allomyrina dichotoma.</title>
        <authorList>
            <person name="Lee S.D."/>
        </authorList>
    </citation>
    <scope>NUCLEOTIDE SEQUENCE</scope>
    <source>
        <strain evidence="1">BWB3-3</strain>
    </source>
</reference>
<keyword evidence="2" id="KW-1185">Reference proteome</keyword>
<dbReference type="Gene3D" id="3.90.1720.10">
    <property type="entry name" value="endopeptidase domain like (from Nostoc punctiforme)"/>
    <property type="match status" value="1"/>
</dbReference>
<comment type="caution">
    <text evidence="1">The sequence shown here is derived from an EMBL/GenBank/DDBJ whole genome shotgun (WGS) entry which is preliminary data.</text>
</comment>
<evidence type="ECO:0000313" key="2">
    <source>
        <dbReference type="Proteomes" id="UP000674938"/>
    </source>
</evidence>
<dbReference type="RefSeq" id="WP_209530875.1">
    <property type="nucleotide sequence ID" value="NZ_JAEEGA010000014.1"/>
</dbReference>
<dbReference type="InterPro" id="IPR038765">
    <property type="entry name" value="Papain-like_cys_pep_sf"/>
</dbReference>